<dbReference type="AlphaFoldDB" id="A0A1I7UH57"/>
<sequence length="290" mass="33939">MSSTPNLDQLFEISVLLNKASVYGCSSSLAQKLERATEIINKELDFIRSERSSRNDIAWLEWRATCSITLFRLVFGGLSIIDEFKKDMGEDLEKKKKEDEESIETRLQALRIEDKGEIRRLKRVRCKICRKNSKLTKENWELKAGKKADEFSKQFGSLKMNAELLAKCQEATTEQHMLKESNEFLRDYGKTMENKLKNYQAKRDRLKNELVTLRNKVKWDECESNRKDERIKKLEEDQQPIQRDPIAPAKRLLFQPHANKPNAWIIVNEGPTTNSEPSVQAYKEQPDYYN</sequence>
<dbReference type="Proteomes" id="UP000095282">
    <property type="component" value="Unplaced"/>
</dbReference>
<evidence type="ECO:0000313" key="3">
    <source>
        <dbReference type="Proteomes" id="UP000095282"/>
    </source>
</evidence>
<feature type="coiled-coil region" evidence="1">
    <location>
        <begin position="189"/>
        <end position="216"/>
    </location>
</feature>
<keyword evidence="3" id="KW-1185">Reference proteome</keyword>
<evidence type="ECO:0000256" key="1">
    <source>
        <dbReference type="SAM" id="Coils"/>
    </source>
</evidence>
<proteinExistence type="predicted"/>
<organism evidence="3 4">
    <name type="scientific">Caenorhabditis tropicalis</name>
    <dbReference type="NCBI Taxonomy" id="1561998"/>
    <lineage>
        <taxon>Eukaryota</taxon>
        <taxon>Metazoa</taxon>
        <taxon>Ecdysozoa</taxon>
        <taxon>Nematoda</taxon>
        <taxon>Chromadorea</taxon>
        <taxon>Rhabditida</taxon>
        <taxon>Rhabditina</taxon>
        <taxon>Rhabditomorpha</taxon>
        <taxon>Rhabditoidea</taxon>
        <taxon>Rhabditidae</taxon>
        <taxon>Peloderinae</taxon>
        <taxon>Caenorhabditis</taxon>
    </lineage>
</organism>
<name>A0A1I7UH57_9PELO</name>
<evidence type="ECO:0000256" key="2">
    <source>
        <dbReference type="SAM" id="MobiDB-lite"/>
    </source>
</evidence>
<reference evidence="4" key="1">
    <citation type="submission" date="2016-11" db="UniProtKB">
        <authorList>
            <consortium name="WormBaseParasite"/>
        </authorList>
    </citation>
    <scope>IDENTIFICATION</scope>
</reference>
<feature type="region of interest" description="Disordered" evidence="2">
    <location>
        <begin position="268"/>
        <end position="290"/>
    </location>
</feature>
<dbReference type="WBParaSite" id="Csp11.Scaffold629.g9279.t1">
    <property type="protein sequence ID" value="Csp11.Scaffold629.g9279.t1"/>
    <property type="gene ID" value="Csp11.Scaffold629.g9279"/>
</dbReference>
<accession>A0A1I7UH57</accession>
<protein>
    <submittedName>
        <fullName evidence="4">Uncharacterized protein</fullName>
    </submittedName>
</protein>
<evidence type="ECO:0000313" key="4">
    <source>
        <dbReference type="WBParaSite" id="Csp11.Scaffold629.g9279.t1"/>
    </source>
</evidence>
<keyword evidence="1" id="KW-0175">Coiled coil</keyword>